<evidence type="ECO:0000256" key="1">
    <source>
        <dbReference type="SAM" id="MobiDB-lite"/>
    </source>
</evidence>
<feature type="compositionally biased region" description="Basic residues" evidence="1">
    <location>
        <begin position="137"/>
        <end position="181"/>
    </location>
</feature>
<feature type="compositionally biased region" description="Basic and acidic residues" evidence="1">
    <location>
        <begin position="126"/>
        <end position="136"/>
    </location>
</feature>
<protein>
    <submittedName>
        <fullName evidence="2">Uncharacterized protein</fullName>
    </submittedName>
</protein>
<evidence type="ECO:0000313" key="2">
    <source>
        <dbReference type="EMBL" id="GAA3835660.1"/>
    </source>
</evidence>
<accession>A0ABP7J5Z4</accession>
<keyword evidence="3" id="KW-1185">Reference proteome</keyword>
<name>A0ABP7J5Z4_9ACTN</name>
<organism evidence="2 3">
    <name type="scientific">Streptomyces coacervatus</name>
    <dbReference type="NCBI Taxonomy" id="647381"/>
    <lineage>
        <taxon>Bacteria</taxon>
        <taxon>Bacillati</taxon>
        <taxon>Actinomycetota</taxon>
        <taxon>Actinomycetes</taxon>
        <taxon>Kitasatosporales</taxon>
        <taxon>Streptomycetaceae</taxon>
        <taxon>Streptomyces</taxon>
    </lineage>
</organism>
<dbReference type="EMBL" id="BAABDE010000031">
    <property type="protein sequence ID" value="GAA3835660.1"/>
    <property type="molecule type" value="Genomic_DNA"/>
</dbReference>
<sequence length="181" mass="21099">MSTTTPTNGFIVTIEQTATIQATALREGDTFTLVGNDSPLTILARRRHLQPLWLLTLEGQDAPITLRDDEPIQPLRMLRTFDLTCQLCGRTARHVLDLPVHGIPQAWVCGRPCPDQAAHYTPPAPRTHDHALDRPHHTSRHRQRHRSHQQHNHARRHRHQARRHRRPRPPHHHRHGRRRPR</sequence>
<reference evidence="3" key="1">
    <citation type="journal article" date="2019" name="Int. J. Syst. Evol. Microbiol.">
        <title>The Global Catalogue of Microorganisms (GCM) 10K type strain sequencing project: providing services to taxonomists for standard genome sequencing and annotation.</title>
        <authorList>
            <consortium name="The Broad Institute Genomics Platform"/>
            <consortium name="The Broad Institute Genome Sequencing Center for Infectious Disease"/>
            <person name="Wu L."/>
            <person name="Ma J."/>
        </authorList>
    </citation>
    <scope>NUCLEOTIDE SEQUENCE [LARGE SCALE GENOMIC DNA]</scope>
    <source>
        <strain evidence="3">JCM 17138</strain>
    </source>
</reference>
<feature type="region of interest" description="Disordered" evidence="1">
    <location>
        <begin position="119"/>
        <end position="181"/>
    </location>
</feature>
<proteinExistence type="predicted"/>
<comment type="caution">
    <text evidence="2">The sequence shown here is derived from an EMBL/GenBank/DDBJ whole genome shotgun (WGS) entry which is preliminary data.</text>
</comment>
<evidence type="ECO:0000313" key="3">
    <source>
        <dbReference type="Proteomes" id="UP001501009"/>
    </source>
</evidence>
<dbReference type="Proteomes" id="UP001501009">
    <property type="component" value="Unassembled WGS sequence"/>
</dbReference>
<gene>
    <name evidence="2" type="ORF">GCM10022403_080480</name>
</gene>
<dbReference type="RefSeq" id="WP_275775951.1">
    <property type="nucleotide sequence ID" value="NZ_BAABDE010000031.1"/>
</dbReference>